<proteinExistence type="predicted"/>
<name>A0A217EDY8_9GAMM</name>
<accession>A0A217EDY8</accession>
<dbReference type="RefSeq" id="WP_088822452.1">
    <property type="nucleotide sequence ID" value="NZ_FZLN01000001.1"/>
</dbReference>
<dbReference type="AlphaFoldDB" id="A0A217EDY8"/>
<dbReference type="EMBL" id="FZLN01000001">
    <property type="protein sequence ID" value="SNQ28420.1"/>
    <property type="molecule type" value="Genomic_DNA"/>
</dbReference>
<gene>
    <name evidence="2" type="ORF">SAMN05444584_0340</name>
</gene>
<evidence type="ECO:0000256" key="1">
    <source>
        <dbReference type="SAM" id="MobiDB-lite"/>
    </source>
</evidence>
<dbReference type="OrthoDB" id="115912at2"/>
<protein>
    <submittedName>
        <fullName evidence="2">Uncharacterized protein</fullName>
    </submittedName>
</protein>
<reference evidence="3" key="1">
    <citation type="submission" date="2017-06" db="EMBL/GenBank/DDBJ databases">
        <authorList>
            <person name="Varghese N."/>
            <person name="Submissions S."/>
        </authorList>
    </citation>
    <scope>NUCLEOTIDE SEQUENCE [LARGE SCALE GENOMIC DNA]</scope>
    <source>
        <strain evidence="3">ANC 5114</strain>
    </source>
</reference>
<evidence type="ECO:0000313" key="3">
    <source>
        <dbReference type="Proteomes" id="UP000243463"/>
    </source>
</evidence>
<keyword evidence="3" id="KW-1185">Reference proteome</keyword>
<evidence type="ECO:0000313" key="2">
    <source>
        <dbReference type="EMBL" id="SNQ28420.1"/>
    </source>
</evidence>
<sequence length="161" mass="18119">MRRFLLIFVLIGTLALTAAAYFIPEAYESVSEPKAVVTKPVQFHALASSDNKEVTDRQTQQFVPLQTEPERVTAQAQDVEQDHDPKPTAPEPPVEPTPELQYIGQMTDSHGVKKVFLTRDENTFVAQVGDVVEERWKVSAIEDHQIKVFDMTNQQSLVLSI</sequence>
<dbReference type="Proteomes" id="UP000243463">
    <property type="component" value="Unassembled WGS sequence"/>
</dbReference>
<feature type="compositionally biased region" description="Pro residues" evidence="1">
    <location>
        <begin position="87"/>
        <end position="96"/>
    </location>
</feature>
<feature type="region of interest" description="Disordered" evidence="1">
    <location>
        <begin position="48"/>
        <end position="99"/>
    </location>
</feature>
<organism evidence="2 3">
    <name type="scientific">Acinetobacter apis</name>
    <dbReference type="NCBI Taxonomy" id="1229165"/>
    <lineage>
        <taxon>Bacteria</taxon>
        <taxon>Pseudomonadati</taxon>
        <taxon>Pseudomonadota</taxon>
        <taxon>Gammaproteobacteria</taxon>
        <taxon>Moraxellales</taxon>
        <taxon>Moraxellaceae</taxon>
        <taxon>Acinetobacter</taxon>
    </lineage>
</organism>